<name>A0A4S4NJ74_9BACT</name>
<dbReference type="Pfam" id="PF00892">
    <property type="entry name" value="EamA"/>
    <property type="match status" value="2"/>
</dbReference>
<feature type="transmembrane region" description="Helical" evidence="6">
    <location>
        <begin position="69"/>
        <end position="88"/>
    </location>
</feature>
<feature type="transmembrane region" description="Helical" evidence="6">
    <location>
        <begin position="217"/>
        <end position="240"/>
    </location>
</feature>
<feature type="transmembrane region" description="Helical" evidence="6">
    <location>
        <begin position="94"/>
        <end position="116"/>
    </location>
</feature>
<dbReference type="AlphaFoldDB" id="A0A4S4NJ74"/>
<sequence>MQERPTVLDFLTLIGLSLIWGTSYILIKWGLEVFSAQQIAVLRLGLSALALSPFAITHLRRISLRQLPVLLLVGLTGTAIPSFLFPIAQTHLSSSLTGMLSSLNPLCTFLVAWLIFRTRPVREQVIGLTVGLLGAVLLAYVTPGEGGQSTQLAYAGLVLAACFCYGTSANLVANFFRKLPSLTITVTSFFAVGLPALIYAFTLGGVVPTIVQAGTAGWWALGYVTILAVGSTVLASFVFFRLVQRTGAVFASTVSYLIPVVALLWGLLDDERFALLQMPAIVLVLVGVFLSKRK</sequence>
<evidence type="ECO:0000256" key="1">
    <source>
        <dbReference type="ARBA" id="ARBA00004141"/>
    </source>
</evidence>
<dbReference type="EMBL" id="SRSF01000003">
    <property type="protein sequence ID" value="THH39822.1"/>
    <property type="molecule type" value="Genomic_DNA"/>
</dbReference>
<dbReference type="OrthoDB" id="1117213at2"/>
<dbReference type="RefSeq" id="WP_136458736.1">
    <property type="nucleotide sequence ID" value="NZ_SRSF01000003.1"/>
</dbReference>
<evidence type="ECO:0000256" key="2">
    <source>
        <dbReference type="ARBA" id="ARBA00007362"/>
    </source>
</evidence>
<proteinExistence type="inferred from homology"/>
<dbReference type="InterPro" id="IPR050638">
    <property type="entry name" value="AA-Vitamin_Transporters"/>
</dbReference>
<evidence type="ECO:0000256" key="5">
    <source>
        <dbReference type="ARBA" id="ARBA00023136"/>
    </source>
</evidence>
<evidence type="ECO:0000259" key="7">
    <source>
        <dbReference type="Pfam" id="PF00892"/>
    </source>
</evidence>
<reference evidence="8 9" key="1">
    <citation type="submission" date="2019-04" db="EMBL/GenBank/DDBJ databases">
        <title>Lewinella litorea sp. nov., isolated from a marine sand.</title>
        <authorList>
            <person name="Yoon J.-H."/>
        </authorList>
    </citation>
    <scope>NUCLEOTIDE SEQUENCE [LARGE SCALE GENOMIC DNA]</scope>
    <source>
        <strain evidence="8 9">HSMS-39</strain>
    </source>
</reference>
<feature type="transmembrane region" description="Helical" evidence="6">
    <location>
        <begin position="188"/>
        <end position="211"/>
    </location>
</feature>
<feature type="transmembrane region" description="Helical" evidence="6">
    <location>
        <begin position="154"/>
        <end position="176"/>
    </location>
</feature>
<accession>A0A4S4NJ74</accession>
<organism evidence="8 9">
    <name type="scientific">Neolewinella litorea</name>
    <dbReference type="NCBI Taxonomy" id="2562452"/>
    <lineage>
        <taxon>Bacteria</taxon>
        <taxon>Pseudomonadati</taxon>
        <taxon>Bacteroidota</taxon>
        <taxon>Saprospiria</taxon>
        <taxon>Saprospirales</taxon>
        <taxon>Lewinellaceae</taxon>
        <taxon>Neolewinella</taxon>
    </lineage>
</organism>
<evidence type="ECO:0000313" key="9">
    <source>
        <dbReference type="Proteomes" id="UP000308528"/>
    </source>
</evidence>
<comment type="similarity">
    <text evidence="2">Belongs to the EamA transporter family.</text>
</comment>
<dbReference type="InterPro" id="IPR000620">
    <property type="entry name" value="EamA_dom"/>
</dbReference>
<keyword evidence="3 6" id="KW-0812">Transmembrane</keyword>
<feature type="transmembrane region" description="Helical" evidence="6">
    <location>
        <begin position="7"/>
        <end position="27"/>
    </location>
</feature>
<dbReference type="InterPro" id="IPR037185">
    <property type="entry name" value="EmrE-like"/>
</dbReference>
<evidence type="ECO:0000256" key="6">
    <source>
        <dbReference type="SAM" id="Phobius"/>
    </source>
</evidence>
<keyword evidence="4 6" id="KW-1133">Transmembrane helix</keyword>
<feature type="domain" description="EamA" evidence="7">
    <location>
        <begin position="156"/>
        <end position="291"/>
    </location>
</feature>
<comment type="caution">
    <text evidence="8">The sequence shown here is derived from an EMBL/GenBank/DDBJ whole genome shotgun (WGS) entry which is preliminary data.</text>
</comment>
<comment type="subcellular location">
    <subcellularLocation>
        <location evidence="1">Membrane</location>
        <topology evidence="1">Multi-pass membrane protein</topology>
    </subcellularLocation>
</comment>
<feature type="transmembrane region" description="Helical" evidence="6">
    <location>
        <begin position="274"/>
        <end position="291"/>
    </location>
</feature>
<gene>
    <name evidence="8" type="ORF">E4021_09420</name>
</gene>
<feature type="transmembrane region" description="Helical" evidence="6">
    <location>
        <begin position="39"/>
        <end position="57"/>
    </location>
</feature>
<evidence type="ECO:0000256" key="4">
    <source>
        <dbReference type="ARBA" id="ARBA00022989"/>
    </source>
</evidence>
<keyword evidence="5 6" id="KW-0472">Membrane</keyword>
<dbReference type="GO" id="GO:0016020">
    <property type="term" value="C:membrane"/>
    <property type="evidence" value="ECO:0007669"/>
    <property type="project" value="UniProtKB-SubCell"/>
</dbReference>
<evidence type="ECO:0000256" key="3">
    <source>
        <dbReference type="ARBA" id="ARBA00022692"/>
    </source>
</evidence>
<dbReference type="PANTHER" id="PTHR32322:SF2">
    <property type="entry name" value="EAMA DOMAIN-CONTAINING PROTEIN"/>
    <property type="match status" value="1"/>
</dbReference>
<evidence type="ECO:0000313" key="8">
    <source>
        <dbReference type="EMBL" id="THH39822.1"/>
    </source>
</evidence>
<dbReference type="Proteomes" id="UP000308528">
    <property type="component" value="Unassembled WGS sequence"/>
</dbReference>
<dbReference type="PANTHER" id="PTHR32322">
    <property type="entry name" value="INNER MEMBRANE TRANSPORTER"/>
    <property type="match status" value="1"/>
</dbReference>
<keyword evidence="9" id="KW-1185">Reference proteome</keyword>
<feature type="transmembrane region" description="Helical" evidence="6">
    <location>
        <begin position="247"/>
        <end position="268"/>
    </location>
</feature>
<feature type="domain" description="EamA" evidence="7">
    <location>
        <begin position="11"/>
        <end position="139"/>
    </location>
</feature>
<feature type="transmembrane region" description="Helical" evidence="6">
    <location>
        <begin position="125"/>
        <end position="142"/>
    </location>
</feature>
<dbReference type="SUPFAM" id="SSF103481">
    <property type="entry name" value="Multidrug resistance efflux transporter EmrE"/>
    <property type="match status" value="2"/>
</dbReference>
<protein>
    <submittedName>
        <fullName evidence="8">DMT family transporter</fullName>
    </submittedName>
</protein>